<dbReference type="PIRSF" id="PIRSF001480">
    <property type="entry name" value="Mannose-6-phosphate_isomerase"/>
    <property type="match status" value="1"/>
</dbReference>
<dbReference type="PANTHER" id="PTHR10309:SF0">
    <property type="entry name" value="MANNOSE-6-PHOSPHATE ISOMERASE"/>
    <property type="match status" value="1"/>
</dbReference>
<dbReference type="SUPFAM" id="SSF51182">
    <property type="entry name" value="RmlC-like cupins"/>
    <property type="match status" value="1"/>
</dbReference>
<dbReference type="EMBL" id="BEGY01000033">
    <property type="protein sequence ID" value="GAX78558.1"/>
    <property type="molecule type" value="Genomic_DNA"/>
</dbReference>
<dbReference type="CDD" id="cd07011">
    <property type="entry name" value="cupin_PMI_type_I_N"/>
    <property type="match status" value="1"/>
</dbReference>
<dbReference type="InterPro" id="IPR001250">
    <property type="entry name" value="Man6P_Isoase-1"/>
</dbReference>
<dbReference type="InterPro" id="IPR046458">
    <property type="entry name" value="PMI_typeI_hel"/>
</dbReference>
<reference evidence="12 13" key="1">
    <citation type="submission" date="2017-08" db="EMBL/GenBank/DDBJ databases">
        <title>Acidophilic green algal genome provides insights into adaptation to an acidic environment.</title>
        <authorList>
            <person name="Hirooka S."/>
            <person name="Hirose Y."/>
            <person name="Kanesaki Y."/>
            <person name="Higuchi S."/>
            <person name="Fujiwara T."/>
            <person name="Onuma R."/>
            <person name="Era A."/>
            <person name="Ohbayashi R."/>
            <person name="Uzuka A."/>
            <person name="Nozaki H."/>
            <person name="Yoshikawa H."/>
            <person name="Miyagishima S.Y."/>
        </authorList>
    </citation>
    <scope>NUCLEOTIDE SEQUENCE [LARGE SCALE GENOMIC DNA]</scope>
    <source>
        <strain evidence="12 13">NIES-2499</strain>
    </source>
</reference>
<dbReference type="PROSITE" id="PS00966">
    <property type="entry name" value="PMI_I_2"/>
    <property type="match status" value="1"/>
</dbReference>
<dbReference type="PANTHER" id="PTHR10309">
    <property type="entry name" value="MANNOSE-6-PHOSPHATE ISOMERASE"/>
    <property type="match status" value="1"/>
</dbReference>
<dbReference type="GO" id="GO:0005829">
    <property type="term" value="C:cytosol"/>
    <property type="evidence" value="ECO:0007669"/>
    <property type="project" value="TreeGrafter"/>
</dbReference>
<comment type="pathway">
    <text evidence="2">Nucleotide-sugar biosynthesis; GDP-alpha-D-mannose biosynthesis; alpha-D-mannose 1-phosphate from D-fructose 6-phosphate: step 1/2.</text>
</comment>
<dbReference type="InterPro" id="IPR018050">
    <property type="entry name" value="Pmannose_isomerase-type1_CS"/>
</dbReference>
<keyword evidence="6 9" id="KW-0862">Zinc</keyword>
<name>A0A250X656_9CHLO</name>
<evidence type="ECO:0000256" key="8">
    <source>
        <dbReference type="PIRSR" id="PIRSR001480-1"/>
    </source>
</evidence>
<comment type="cofactor">
    <cofactor evidence="9">
        <name>Zn(2+)</name>
        <dbReference type="ChEBI" id="CHEBI:29105"/>
    </cofactor>
    <text evidence="9">Binds 1 zinc ion per subunit.</text>
</comment>
<keyword evidence="13" id="KW-1185">Reference proteome</keyword>
<evidence type="ECO:0000256" key="5">
    <source>
        <dbReference type="ARBA" id="ARBA00022723"/>
    </source>
</evidence>
<dbReference type="GO" id="GO:0004476">
    <property type="term" value="F:mannose-6-phosphate isomerase activity"/>
    <property type="evidence" value="ECO:0007669"/>
    <property type="project" value="UniProtKB-EC"/>
</dbReference>
<dbReference type="OrthoDB" id="6605218at2759"/>
<evidence type="ECO:0000256" key="4">
    <source>
        <dbReference type="ARBA" id="ARBA00011956"/>
    </source>
</evidence>
<dbReference type="Pfam" id="PF20511">
    <property type="entry name" value="PMI_typeI_cat"/>
    <property type="match status" value="1"/>
</dbReference>
<dbReference type="InterPro" id="IPR014710">
    <property type="entry name" value="RmlC-like_jellyroll"/>
</dbReference>
<feature type="domain" description="Phosphomannose isomerase type I catalytic" evidence="10">
    <location>
        <begin position="1"/>
        <end position="143"/>
    </location>
</feature>
<evidence type="ECO:0000313" key="13">
    <source>
        <dbReference type="Proteomes" id="UP000232323"/>
    </source>
</evidence>
<sequence length="434" mass="46900">MLPLRCGAQNYDWGRDYASSEVARLSQANGNEVDEKKPYAELWMGTHPNCPSTLQLNNLTLQSWIESHPNSLGAKVPLKFGAHLPYLLKILSVKKALSIQSHPDKQLAEQLHKQHPKLYPDDNHKPEMAVALSEFEALCGFCPHEQLKGALKEVPELAECVGDEAAEGILGAQESSPKALKAAFTALMTCDPGKVKDCISRLISRIHSQHPELVGSTCTATPGTLAAKLALAVRLDTQYPGGDVGVLSAFFLNQMRLSPGEAIYLPANVPHAYLDGEIVECMAASDNVIRAGLTPKFKDTEVLCASLIYQQGLPRVLVGDVVDESGLRVYQPPFEEFEIQTLKVEVGGSSQLPASQGPRLLLVQRGSGNAKTLSQPMCTPELVNELSIHKGNVLFVPAGTPLSITCTAGSDTNDEVSLVIWAAAVNSKFFNQDN</sequence>
<evidence type="ECO:0000259" key="10">
    <source>
        <dbReference type="Pfam" id="PF20511"/>
    </source>
</evidence>
<dbReference type="GO" id="GO:0009298">
    <property type="term" value="P:GDP-mannose biosynthetic process"/>
    <property type="evidence" value="ECO:0007669"/>
    <property type="project" value="UniProtKB-UniPathway"/>
</dbReference>
<accession>A0A250X656</accession>
<comment type="similarity">
    <text evidence="3">Belongs to the mannose-6-phosphate isomerase type 1 family.</text>
</comment>
<dbReference type="Pfam" id="PF20512">
    <property type="entry name" value="PMI_typeI_hel"/>
    <property type="match status" value="1"/>
</dbReference>
<dbReference type="GO" id="GO:0005975">
    <property type="term" value="P:carbohydrate metabolic process"/>
    <property type="evidence" value="ECO:0007669"/>
    <property type="project" value="InterPro"/>
</dbReference>
<feature type="binding site" evidence="9">
    <location>
        <position position="102"/>
    </location>
    <ligand>
        <name>Zn(2+)</name>
        <dbReference type="ChEBI" id="CHEBI:29105"/>
    </ligand>
</feature>
<protein>
    <recommendedName>
        <fullName evidence="4">mannose-6-phosphate isomerase</fullName>
        <ecNumber evidence="4">5.3.1.8</ecNumber>
    </recommendedName>
</protein>
<keyword evidence="7" id="KW-0413">Isomerase</keyword>
<dbReference type="PRINTS" id="PR00714">
    <property type="entry name" value="MAN6PISMRASE"/>
</dbReference>
<organism evidence="12 13">
    <name type="scientific">Chlamydomonas eustigma</name>
    <dbReference type="NCBI Taxonomy" id="1157962"/>
    <lineage>
        <taxon>Eukaryota</taxon>
        <taxon>Viridiplantae</taxon>
        <taxon>Chlorophyta</taxon>
        <taxon>core chlorophytes</taxon>
        <taxon>Chlorophyceae</taxon>
        <taxon>CS clade</taxon>
        <taxon>Chlamydomonadales</taxon>
        <taxon>Chlamydomonadaceae</taxon>
        <taxon>Chlamydomonas</taxon>
    </lineage>
</organism>
<gene>
    <name evidence="12" type="ORF">CEUSTIGMA_g5998.t1</name>
</gene>
<evidence type="ECO:0000256" key="2">
    <source>
        <dbReference type="ARBA" id="ARBA00004666"/>
    </source>
</evidence>
<comment type="catalytic activity">
    <reaction evidence="1">
        <text>D-mannose 6-phosphate = D-fructose 6-phosphate</text>
        <dbReference type="Rhea" id="RHEA:12356"/>
        <dbReference type="ChEBI" id="CHEBI:58735"/>
        <dbReference type="ChEBI" id="CHEBI:61527"/>
        <dbReference type="EC" id="5.3.1.8"/>
    </reaction>
</comment>
<evidence type="ECO:0000259" key="11">
    <source>
        <dbReference type="Pfam" id="PF20512"/>
    </source>
</evidence>
<keyword evidence="5 9" id="KW-0479">Metal-binding</keyword>
<dbReference type="AlphaFoldDB" id="A0A250X656"/>
<evidence type="ECO:0000313" key="12">
    <source>
        <dbReference type="EMBL" id="GAX78558.1"/>
    </source>
</evidence>
<feature type="domain" description="Phosphomannose isomerase type I helical insertion" evidence="11">
    <location>
        <begin position="170"/>
        <end position="252"/>
    </location>
</feature>
<evidence type="ECO:0000256" key="9">
    <source>
        <dbReference type="PIRSR" id="PIRSR001480-2"/>
    </source>
</evidence>
<dbReference type="STRING" id="1157962.A0A250X656"/>
<dbReference type="GO" id="GO:0008270">
    <property type="term" value="F:zinc ion binding"/>
    <property type="evidence" value="ECO:0007669"/>
    <property type="project" value="InterPro"/>
</dbReference>
<dbReference type="UniPathway" id="UPA00126">
    <property type="reaction ID" value="UER00423"/>
</dbReference>
<dbReference type="InterPro" id="IPR016305">
    <property type="entry name" value="Mannose-6-P_Isomerase"/>
</dbReference>
<evidence type="ECO:0000256" key="3">
    <source>
        <dbReference type="ARBA" id="ARBA00010772"/>
    </source>
</evidence>
<evidence type="ECO:0000256" key="1">
    <source>
        <dbReference type="ARBA" id="ARBA00000757"/>
    </source>
</evidence>
<dbReference type="NCBIfam" id="TIGR00218">
    <property type="entry name" value="manA"/>
    <property type="match status" value="1"/>
</dbReference>
<feature type="binding site" evidence="9">
    <location>
        <position position="100"/>
    </location>
    <ligand>
        <name>Zn(2+)</name>
        <dbReference type="ChEBI" id="CHEBI:29105"/>
    </ligand>
</feature>
<dbReference type="EC" id="5.3.1.8" evidence="4"/>
<evidence type="ECO:0000256" key="6">
    <source>
        <dbReference type="ARBA" id="ARBA00022833"/>
    </source>
</evidence>
<dbReference type="PROSITE" id="PS00965">
    <property type="entry name" value="PMI_I_1"/>
    <property type="match status" value="1"/>
</dbReference>
<dbReference type="InterPro" id="IPR046457">
    <property type="entry name" value="PMI_typeI_cat"/>
</dbReference>
<evidence type="ECO:0000256" key="7">
    <source>
        <dbReference type="ARBA" id="ARBA00023235"/>
    </source>
</evidence>
<dbReference type="Gene3D" id="1.10.441.10">
    <property type="entry name" value="Phosphomannose Isomerase, domain 2"/>
    <property type="match status" value="1"/>
</dbReference>
<dbReference type="InterPro" id="IPR011051">
    <property type="entry name" value="RmlC_Cupin_sf"/>
</dbReference>
<dbReference type="Proteomes" id="UP000232323">
    <property type="component" value="Unassembled WGS sequence"/>
</dbReference>
<proteinExistence type="inferred from homology"/>
<feature type="binding site" evidence="9">
    <location>
        <position position="271"/>
    </location>
    <ligand>
        <name>Zn(2+)</name>
        <dbReference type="ChEBI" id="CHEBI:29105"/>
    </ligand>
</feature>
<comment type="caution">
    <text evidence="12">The sequence shown here is derived from an EMBL/GenBank/DDBJ whole genome shotgun (WGS) entry which is preliminary data.</text>
</comment>
<dbReference type="Gene3D" id="2.60.120.10">
    <property type="entry name" value="Jelly Rolls"/>
    <property type="match status" value="2"/>
</dbReference>
<feature type="active site" evidence="8">
    <location>
        <position position="290"/>
    </location>
</feature>
<feature type="binding site" evidence="9">
    <location>
        <position position="127"/>
    </location>
    <ligand>
        <name>Zn(2+)</name>
        <dbReference type="ChEBI" id="CHEBI:29105"/>
    </ligand>
</feature>